<reference evidence="1 2" key="1">
    <citation type="submission" date="2024-07" db="EMBL/GenBank/DDBJ databases">
        <authorList>
            <person name="Lee S."/>
            <person name="Kang M."/>
        </authorList>
    </citation>
    <scope>NUCLEOTIDE SEQUENCE [LARGE SCALE GENOMIC DNA]</scope>
    <source>
        <strain evidence="1 2">DS6</strain>
    </source>
</reference>
<organism evidence="1 2">
    <name type="scientific">Nocardioides eburneus</name>
    <dbReference type="NCBI Taxonomy" id="3231482"/>
    <lineage>
        <taxon>Bacteria</taxon>
        <taxon>Bacillati</taxon>
        <taxon>Actinomycetota</taxon>
        <taxon>Actinomycetes</taxon>
        <taxon>Propionibacteriales</taxon>
        <taxon>Nocardioidaceae</taxon>
        <taxon>Nocardioides</taxon>
    </lineage>
</organism>
<dbReference type="Proteomes" id="UP001556631">
    <property type="component" value="Unassembled WGS sequence"/>
</dbReference>
<accession>A0ABV3T5G0</accession>
<gene>
    <name evidence="1" type="ORF">AB3X52_17875</name>
</gene>
<keyword evidence="2" id="KW-1185">Reference proteome</keyword>
<protein>
    <recommendedName>
        <fullName evidence="3">GGDEF domain-containing protein</fullName>
    </recommendedName>
</protein>
<dbReference type="RefSeq" id="WP_367995457.1">
    <property type="nucleotide sequence ID" value="NZ_JBFPJR010000045.1"/>
</dbReference>
<evidence type="ECO:0000313" key="1">
    <source>
        <dbReference type="EMBL" id="MEX0429490.1"/>
    </source>
</evidence>
<comment type="caution">
    <text evidence="1">The sequence shown here is derived from an EMBL/GenBank/DDBJ whole genome shotgun (WGS) entry which is preliminary data.</text>
</comment>
<dbReference type="EMBL" id="JBFPJR010000045">
    <property type="protein sequence ID" value="MEX0429490.1"/>
    <property type="molecule type" value="Genomic_DNA"/>
</dbReference>
<sequence>MELTPEQRAALPPRFEAAGEALAAGSPFVIEACWVVGRDLAEVGVSLGECLEGLRATTLLVAGRDPTFEESHALSMAWSEATLGFLHQLSCADPATGLATLAHLRERISELYRGARACSFTLVVADAHLAEAEGVDALERTRRMALLGETARSVFDGIATIGQVGANRLVLVVPRDESLATRVSLLKRMLEDRADRVWIEGLPHTDESAAWLLDELARGA</sequence>
<name>A0ABV3T5G0_9ACTN</name>
<evidence type="ECO:0008006" key="3">
    <source>
        <dbReference type="Google" id="ProtNLM"/>
    </source>
</evidence>
<proteinExistence type="predicted"/>
<evidence type="ECO:0000313" key="2">
    <source>
        <dbReference type="Proteomes" id="UP001556631"/>
    </source>
</evidence>